<dbReference type="OrthoDB" id="3060861at2759"/>
<evidence type="ECO:0000256" key="1">
    <source>
        <dbReference type="SAM" id="Coils"/>
    </source>
</evidence>
<reference evidence="3" key="1">
    <citation type="submission" date="2021-02" db="EMBL/GenBank/DDBJ databases">
        <authorList>
            <person name="Nieuwenhuis M."/>
            <person name="Van De Peppel L.J.J."/>
        </authorList>
    </citation>
    <scope>NUCLEOTIDE SEQUENCE</scope>
    <source>
        <strain evidence="3">D49</strain>
    </source>
</reference>
<evidence type="ECO:0000313" key="4">
    <source>
        <dbReference type="Proteomes" id="UP000717328"/>
    </source>
</evidence>
<dbReference type="AlphaFoldDB" id="A0A9P7GHL0"/>
<feature type="region of interest" description="Disordered" evidence="2">
    <location>
        <begin position="243"/>
        <end position="311"/>
    </location>
</feature>
<comment type="caution">
    <text evidence="3">The sequence shown here is derived from an EMBL/GenBank/DDBJ whole genome shotgun (WGS) entry which is preliminary data.</text>
</comment>
<accession>A0A9P7GHL0</accession>
<name>A0A9P7GHL0_9AGAR</name>
<dbReference type="EMBL" id="JABCKI010000696">
    <property type="protein sequence ID" value="KAG5649804.1"/>
    <property type="molecule type" value="Genomic_DNA"/>
</dbReference>
<keyword evidence="4" id="KW-1185">Reference proteome</keyword>
<reference evidence="3" key="2">
    <citation type="submission" date="2021-10" db="EMBL/GenBank/DDBJ databases">
        <title>Phylogenomics reveals ancestral predisposition of the termite-cultivated fungus Termitomyces towards a domesticated lifestyle.</title>
        <authorList>
            <person name="Auxier B."/>
            <person name="Grum-Grzhimaylo A."/>
            <person name="Cardenas M.E."/>
            <person name="Lodge J.D."/>
            <person name="Laessoe T."/>
            <person name="Pedersen O."/>
            <person name="Smith M.E."/>
            <person name="Kuyper T.W."/>
            <person name="Franco-Molano E.A."/>
            <person name="Baroni T.J."/>
            <person name="Aanen D.K."/>
        </authorList>
    </citation>
    <scope>NUCLEOTIDE SEQUENCE</scope>
    <source>
        <strain evidence="3">D49</strain>
    </source>
</reference>
<feature type="region of interest" description="Disordered" evidence="2">
    <location>
        <begin position="47"/>
        <end position="72"/>
    </location>
</feature>
<sequence>MPRTPRESKQRYCRRCPDNPLLKDCVVHGAKHKKQCMSMLVVNTGLPDVTPGPPQKDHAATLAAHPHSLSTPTPCPPQTFDSFVFPTGTVIQTVGNAAPPKLSGSVSQDGEPTVPEYSTLRFACLAEIAIGENTPQTQGITLPASFLAQPSSEALDPASKGSLIFTPQRPPQTRPEMVESSFNAATPQPQHRTHLNLNGSQLSDTMDDPFYTPTPQIQEPANFNLFDVGDGIAPLHIFSTLSGNSPLSTPTRDSSAMMPTAPSTGSSSAEPSMATSSPISSPCSTSSSPMSTPSSTSGSSTTSRNRVSSQNPMYGYVNGAFKSNKVCRIVQKQALQEPAKASDAFYHFWCEMPIIISRAERLAVETNGWIFVTGEQRNPQSNDSFWHYASPKLVNDSWDSTKAMIKKFGDTVQALLTYNKNKVQEELQALNVKYRSTIDGAQHAEEEKIAAIADVQHAEVEKLAALEEARRIEAERAATLEATHCAEEERAAALDEAR</sequence>
<protein>
    <submittedName>
        <fullName evidence="3">Uncharacterized protein</fullName>
    </submittedName>
</protein>
<dbReference type="Proteomes" id="UP000717328">
    <property type="component" value="Unassembled WGS sequence"/>
</dbReference>
<gene>
    <name evidence="3" type="ORF">H0H81_001938</name>
</gene>
<evidence type="ECO:0000256" key="2">
    <source>
        <dbReference type="SAM" id="MobiDB-lite"/>
    </source>
</evidence>
<keyword evidence="1" id="KW-0175">Coiled coil</keyword>
<evidence type="ECO:0000313" key="3">
    <source>
        <dbReference type="EMBL" id="KAG5649804.1"/>
    </source>
</evidence>
<feature type="compositionally biased region" description="Polar residues" evidence="2">
    <location>
        <begin position="243"/>
        <end position="254"/>
    </location>
</feature>
<feature type="compositionally biased region" description="Low complexity" evidence="2">
    <location>
        <begin position="266"/>
        <end position="303"/>
    </location>
</feature>
<organism evidence="3 4">
    <name type="scientific">Sphagnurus paluster</name>
    <dbReference type="NCBI Taxonomy" id="117069"/>
    <lineage>
        <taxon>Eukaryota</taxon>
        <taxon>Fungi</taxon>
        <taxon>Dikarya</taxon>
        <taxon>Basidiomycota</taxon>
        <taxon>Agaricomycotina</taxon>
        <taxon>Agaricomycetes</taxon>
        <taxon>Agaricomycetidae</taxon>
        <taxon>Agaricales</taxon>
        <taxon>Tricholomatineae</taxon>
        <taxon>Lyophyllaceae</taxon>
        <taxon>Sphagnurus</taxon>
    </lineage>
</organism>
<proteinExistence type="predicted"/>
<feature type="coiled-coil region" evidence="1">
    <location>
        <begin position="441"/>
        <end position="483"/>
    </location>
</feature>